<protein>
    <submittedName>
        <fullName evidence="3">Type II toxin-antitoxin system RelE/ParE family toxin</fullName>
    </submittedName>
</protein>
<keyword evidence="4" id="KW-1185">Reference proteome</keyword>
<accession>A0ABX0JU11</accession>
<sequence length="100" mass="11603">MPQVVFSSASIRDLQRLHDFLSSNSPAAARKAARTIRQSLRTLEEQPRLGKLIDGLPDEFREWLIEFGSGGYVARYHYDGERVTVLMIRHQKEVRYVSKR</sequence>
<comment type="similarity">
    <text evidence="1">Belongs to the RelE toxin family.</text>
</comment>
<dbReference type="RefSeq" id="WP_173584804.1">
    <property type="nucleotide sequence ID" value="NZ_WOTB01000035.1"/>
</dbReference>
<evidence type="ECO:0000256" key="2">
    <source>
        <dbReference type="ARBA" id="ARBA00022649"/>
    </source>
</evidence>
<dbReference type="Gene3D" id="3.30.2310.20">
    <property type="entry name" value="RelE-like"/>
    <property type="match status" value="1"/>
</dbReference>
<dbReference type="Proteomes" id="UP000635278">
    <property type="component" value="Unassembled WGS sequence"/>
</dbReference>
<organism evidence="3 4">
    <name type="scientific">Acetobacter musti</name>
    <dbReference type="NCBI Taxonomy" id="864732"/>
    <lineage>
        <taxon>Bacteria</taxon>
        <taxon>Pseudomonadati</taxon>
        <taxon>Pseudomonadota</taxon>
        <taxon>Alphaproteobacteria</taxon>
        <taxon>Acetobacterales</taxon>
        <taxon>Acetobacteraceae</taxon>
        <taxon>Acetobacter</taxon>
    </lineage>
</organism>
<dbReference type="InterPro" id="IPR007712">
    <property type="entry name" value="RelE/ParE_toxin"/>
</dbReference>
<reference evidence="3 4" key="1">
    <citation type="journal article" date="2020" name="Int. J. Syst. Evol. Microbiol.">
        <title>Novel acetic acid bacteria from cider fermentations: Acetobacter conturbans sp. nov. and Acetobacter fallax sp. nov.</title>
        <authorList>
            <person name="Sombolestani A.S."/>
            <person name="Cleenwerck I."/>
            <person name="Cnockaert M."/>
            <person name="Borremans W."/>
            <person name="Wieme A.D."/>
            <person name="De Vuyst L."/>
            <person name="Vandamme P."/>
        </authorList>
    </citation>
    <scope>NUCLEOTIDE SEQUENCE [LARGE SCALE GENOMIC DNA]</scope>
    <source>
        <strain evidence="3 4">LMG 30640</strain>
    </source>
</reference>
<evidence type="ECO:0000313" key="3">
    <source>
        <dbReference type="EMBL" id="NHN86460.1"/>
    </source>
</evidence>
<dbReference type="InterPro" id="IPR051803">
    <property type="entry name" value="TA_system_RelE-like_toxin"/>
</dbReference>
<dbReference type="PANTHER" id="PTHR33755:SF7">
    <property type="entry name" value="TOXIN MODULE OF TOXIN-ANTITOXIN SYSTEM RELE_STBE FAMILY"/>
    <property type="match status" value="1"/>
</dbReference>
<keyword evidence="2" id="KW-1277">Toxin-antitoxin system</keyword>
<dbReference type="PANTHER" id="PTHR33755">
    <property type="entry name" value="TOXIN PARE1-RELATED"/>
    <property type="match status" value="1"/>
</dbReference>
<comment type="caution">
    <text evidence="3">The sequence shown here is derived from an EMBL/GenBank/DDBJ whole genome shotgun (WGS) entry which is preliminary data.</text>
</comment>
<dbReference type="InterPro" id="IPR035093">
    <property type="entry name" value="RelE/ParE_toxin_dom_sf"/>
</dbReference>
<name>A0ABX0JU11_9PROT</name>
<evidence type="ECO:0000313" key="4">
    <source>
        <dbReference type="Proteomes" id="UP000635278"/>
    </source>
</evidence>
<gene>
    <name evidence="3" type="ORF">GOB93_17730</name>
</gene>
<evidence type="ECO:0000256" key="1">
    <source>
        <dbReference type="ARBA" id="ARBA00006226"/>
    </source>
</evidence>
<dbReference type="Pfam" id="PF05016">
    <property type="entry name" value="ParE_toxin"/>
    <property type="match status" value="1"/>
</dbReference>
<dbReference type="EMBL" id="WOTB01000035">
    <property type="protein sequence ID" value="NHN86460.1"/>
    <property type="molecule type" value="Genomic_DNA"/>
</dbReference>
<proteinExistence type="inferred from homology"/>